<dbReference type="EMBL" id="QELB01000333">
    <property type="protein sequence ID" value="RKU88058.1"/>
    <property type="molecule type" value="Genomic_DNA"/>
</dbReference>
<dbReference type="Gene3D" id="3.30.450.90">
    <property type="match status" value="1"/>
</dbReference>
<evidence type="ECO:0000313" key="2">
    <source>
        <dbReference type="Proteomes" id="UP000272192"/>
    </source>
</evidence>
<comment type="caution">
    <text evidence="1">The sequence shown here is derived from an EMBL/GenBank/DDBJ whole genome shotgun (WGS) entry which is preliminary data.</text>
</comment>
<name>A0A7Z6SQ85_HELPX</name>
<dbReference type="AlphaFoldDB" id="A0A7Z6SQ85"/>
<protein>
    <submittedName>
        <fullName evidence="1">ATPase</fullName>
    </submittedName>
</protein>
<dbReference type="Proteomes" id="UP000272192">
    <property type="component" value="Unassembled WGS sequence"/>
</dbReference>
<proteinExistence type="predicted"/>
<accession>A0A7Z6SQ85</accession>
<reference evidence="1 2" key="1">
    <citation type="submission" date="2018-04" db="EMBL/GenBank/DDBJ databases">
        <title>Complete genome sequences of Helicobacter pylori.</title>
        <authorList>
            <person name="Palau M."/>
            <person name="Minana-Galbis D."/>
        </authorList>
    </citation>
    <scope>NUCLEOTIDE SEQUENCE [LARGE SCALE GENOMIC DNA]</scope>
    <source>
        <strain evidence="1 2">B518</strain>
    </source>
</reference>
<evidence type="ECO:0000313" key="1">
    <source>
        <dbReference type="EMBL" id="RKU88058.1"/>
    </source>
</evidence>
<organism evidence="1 2">
    <name type="scientific">Helicobacter pylori</name>
    <name type="common">Campylobacter pylori</name>
    <dbReference type="NCBI Taxonomy" id="210"/>
    <lineage>
        <taxon>Bacteria</taxon>
        <taxon>Pseudomonadati</taxon>
        <taxon>Campylobacterota</taxon>
        <taxon>Epsilonproteobacteria</taxon>
        <taxon>Campylobacterales</taxon>
        <taxon>Helicobacteraceae</taxon>
        <taxon>Helicobacter</taxon>
    </lineage>
</organism>
<feature type="non-terminal residue" evidence="1">
    <location>
        <position position="105"/>
    </location>
</feature>
<sequence length="105" mass="12427">MNGLFNSKQEQLPLVLQRFVRDLKPYLEMPINEIMFNKEKEFYLAKGSSMRLVADERFSQDYLITFCEQLANFRNQMFDLKHPQLATSIPYTQFRVHALHPSVIA</sequence>
<gene>
    <name evidence="1" type="ORF">DB721_10100</name>
</gene>